<evidence type="ECO:0000313" key="5">
    <source>
        <dbReference type="EMBL" id="KAG2567299.1"/>
    </source>
</evidence>
<dbReference type="Pfam" id="PF00488">
    <property type="entry name" value="MutS_V"/>
    <property type="match status" value="1"/>
</dbReference>
<dbReference type="AlphaFoldDB" id="A0A8T0Q3R5"/>
<sequence>MLMNECSFISQRIAEVISLGVENDQAITSFEHIPKEFFNDMESSWKGRVKRIHAEEEFANVDRAAEALSTVVIDDFMPIISRVKFVMSSNGSPKGEICYAKDNEAVWFKGKRFTPNVWANTPGEQQIKQLKPAIDSKGRKVGEEWFTTVKVENALNRYHEACDNAKNKVLELLRGLSSELQDKINILVFCSTVLIIAKALFGHVSDARRRGWMIRTISPLSKIEMSEIRALVSRATARSLVLIDEICRGTETAKGTCIAGSIIERLDTVGCLGIISTHLHGIFDLPLSLSNTEFKAMGTEVIDG</sequence>
<keyword evidence="2" id="KW-0067">ATP-binding</keyword>
<protein>
    <recommendedName>
        <fullName evidence="4">DNA mismatch repair proteins mutS family domain-containing protein</fullName>
    </recommendedName>
</protein>
<dbReference type="SUPFAM" id="SSF52540">
    <property type="entry name" value="P-loop containing nucleoside triphosphate hydrolases"/>
    <property type="match status" value="1"/>
</dbReference>
<dbReference type="Gene3D" id="3.40.50.300">
    <property type="entry name" value="P-loop containing nucleotide triphosphate hydrolases"/>
    <property type="match status" value="1"/>
</dbReference>
<comment type="caution">
    <text evidence="5">The sequence shown here is derived from an EMBL/GenBank/DDBJ whole genome shotgun (WGS) entry which is preliminary data.</text>
</comment>
<evidence type="ECO:0000259" key="4">
    <source>
        <dbReference type="PROSITE" id="PS00486"/>
    </source>
</evidence>
<accession>A0A8T0Q3R5</accession>
<dbReference type="EMBL" id="CM029050">
    <property type="protein sequence ID" value="KAG2567299.1"/>
    <property type="molecule type" value="Genomic_DNA"/>
</dbReference>
<keyword evidence="6" id="KW-1185">Reference proteome</keyword>
<dbReference type="GO" id="GO:0006298">
    <property type="term" value="P:mismatch repair"/>
    <property type="evidence" value="ECO:0007669"/>
    <property type="project" value="InterPro"/>
</dbReference>
<gene>
    <name evidence="5" type="ORF">PVAP13_7NG344500</name>
</gene>
<dbReference type="Proteomes" id="UP000823388">
    <property type="component" value="Chromosome 7N"/>
</dbReference>
<reference evidence="5" key="1">
    <citation type="submission" date="2020-05" db="EMBL/GenBank/DDBJ databases">
        <title>WGS assembly of Panicum virgatum.</title>
        <authorList>
            <person name="Lovell J.T."/>
            <person name="Jenkins J."/>
            <person name="Shu S."/>
            <person name="Juenger T.E."/>
            <person name="Schmutz J."/>
        </authorList>
    </citation>
    <scope>NUCLEOTIDE SEQUENCE</scope>
    <source>
        <strain evidence="5">AP13</strain>
    </source>
</reference>
<dbReference type="PANTHER" id="PTHR48448">
    <property type="entry name" value="MUTL PROTEIN ISOFORM 1"/>
    <property type="match status" value="1"/>
</dbReference>
<dbReference type="GO" id="GO:0030983">
    <property type="term" value="F:mismatched DNA binding"/>
    <property type="evidence" value="ECO:0007669"/>
    <property type="project" value="InterPro"/>
</dbReference>
<dbReference type="InterPro" id="IPR000432">
    <property type="entry name" value="DNA_mismatch_repair_MutS_C"/>
</dbReference>
<keyword evidence="1" id="KW-0547">Nucleotide-binding</keyword>
<evidence type="ECO:0000256" key="2">
    <source>
        <dbReference type="ARBA" id="ARBA00022840"/>
    </source>
</evidence>
<dbReference type="PROSITE" id="PS00486">
    <property type="entry name" value="DNA_MISMATCH_REPAIR_2"/>
    <property type="match status" value="1"/>
</dbReference>
<organism evidence="5 6">
    <name type="scientific">Panicum virgatum</name>
    <name type="common">Blackwell switchgrass</name>
    <dbReference type="NCBI Taxonomy" id="38727"/>
    <lineage>
        <taxon>Eukaryota</taxon>
        <taxon>Viridiplantae</taxon>
        <taxon>Streptophyta</taxon>
        <taxon>Embryophyta</taxon>
        <taxon>Tracheophyta</taxon>
        <taxon>Spermatophyta</taxon>
        <taxon>Magnoliopsida</taxon>
        <taxon>Liliopsida</taxon>
        <taxon>Poales</taxon>
        <taxon>Poaceae</taxon>
        <taxon>PACMAD clade</taxon>
        <taxon>Panicoideae</taxon>
        <taxon>Panicodae</taxon>
        <taxon>Paniceae</taxon>
        <taxon>Panicinae</taxon>
        <taxon>Panicum</taxon>
        <taxon>Panicum sect. Hiantes</taxon>
    </lineage>
</organism>
<keyword evidence="3" id="KW-0238">DNA-binding</keyword>
<dbReference type="SMART" id="SM00534">
    <property type="entry name" value="MUTSac"/>
    <property type="match status" value="1"/>
</dbReference>
<dbReference type="InterPro" id="IPR027417">
    <property type="entry name" value="P-loop_NTPase"/>
</dbReference>
<evidence type="ECO:0000313" key="6">
    <source>
        <dbReference type="Proteomes" id="UP000823388"/>
    </source>
</evidence>
<dbReference type="InterPro" id="IPR053276">
    <property type="entry name" value="MtDNA_mismatch_repair_MutS"/>
</dbReference>
<dbReference type="PANTHER" id="PTHR48448:SF1">
    <property type="entry name" value="MUTL PROTEIN ISOFORM 1"/>
    <property type="match status" value="1"/>
</dbReference>
<evidence type="ECO:0000256" key="3">
    <source>
        <dbReference type="ARBA" id="ARBA00023125"/>
    </source>
</evidence>
<proteinExistence type="predicted"/>
<feature type="domain" description="DNA mismatch repair proteins mutS family" evidence="4">
    <location>
        <begin position="239"/>
        <end position="255"/>
    </location>
</feature>
<dbReference type="GO" id="GO:0005524">
    <property type="term" value="F:ATP binding"/>
    <property type="evidence" value="ECO:0007669"/>
    <property type="project" value="UniProtKB-KW"/>
</dbReference>
<name>A0A8T0Q3R5_PANVG</name>
<evidence type="ECO:0000256" key="1">
    <source>
        <dbReference type="ARBA" id="ARBA00022741"/>
    </source>
</evidence>